<dbReference type="GO" id="GO:0016301">
    <property type="term" value="F:kinase activity"/>
    <property type="evidence" value="ECO:0007669"/>
    <property type="project" value="UniProtKB-KW"/>
</dbReference>
<dbReference type="AlphaFoldDB" id="A0A0G0UB92"/>
<evidence type="ECO:0000313" key="5">
    <source>
        <dbReference type="EMBL" id="KKR86228.1"/>
    </source>
</evidence>
<evidence type="ECO:0000256" key="1">
    <source>
        <dbReference type="ARBA" id="ARBA00010688"/>
    </source>
</evidence>
<evidence type="ECO:0000259" key="4">
    <source>
        <dbReference type="Pfam" id="PF00294"/>
    </source>
</evidence>
<dbReference type="InterPro" id="IPR002139">
    <property type="entry name" value="Ribo/fructo_kinase"/>
</dbReference>
<sequence length="335" mass="36543">MTKKSILSFILYMSDVITIGASTRDVFLFSDQFKFISSDQFETGIGECVTFGTKIDIDRVVYTTGGGATNTASTFARLGFSTACVSQIGEDTAGKDVVNDLKHEGIKTSFIRTIKKEGTAYSTLLTAPNGERTVLVYRGASAHFVSASIPWKNMRAHCFYLTSLGGNIPIIKQILHYAQKQKTFVVWNPGAQEIEKGLATIQKLLPFVDVFSVNREEAEKLTGEKEITNMMRILTTPHHITIVTDGARGAYAYTNGHTFFATSTDAKAISRTGAGDAFGSGFVAGFLKTQSLESSLKIAVLNAESVIQKIGAKAGILHTWPSSSQMKRIRIEEYT</sequence>
<dbReference type="PANTHER" id="PTHR43320:SF3">
    <property type="entry name" value="CARBOHYDRATE KINASE PFKB DOMAIN-CONTAINING PROTEIN"/>
    <property type="match status" value="1"/>
</dbReference>
<feature type="domain" description="Carbohydrate kinase PfkB" evidence="4">
    <location>
        <begin position="51"/>
        <end position="315"/>
    </location>
</feature>
<dbReference type="Pfam" id="PF00294">
    <property type="entry name" value="PfkB"/>
    <property type="match status" value="1"/>
</dbReference>
<dbReference type="PRINTS" id="PR00990">
    <property type="entry name" value="RIBOKINASE"/>
</dbReference>
<dbReference type="SUPFAM" id="SSF53613">
    <property type="entry name" value="Ribokinase-like"/>
    <property type="match status" value="1"/>
</dbReference>
<dbReference type="InterPro" id="IPR052700">
    <property type="entry name" value="Carb_kinase_PfkB-like"/>
</dbReference>
<evidence type="ECO:0000256" key="2">
    <source>
        <dbReference type="ARBA" id="ARBA00022679"/>
    </source>
</evidence>
<keyword evidence="2" id="KW-0808">Transferase</keyword>
<comment type="caution">
    <text evidence="5">The sequence shown here is derived from an EMBL/GenBank/DDBJ whole genome shotgun (WGS) entry which is preliminary data.</text>
</comment>
<reference evidence="5 6" key="1">
    <citation type="journal article" date="2015" name="Nature">
        <title>rRNA introns, odd ribosomes, and small enigmatic genomes across a large radiation of phyla.</title>
        <authorList>
            <person name="Brown C.T."/>
            <person name="Hug L.A."/>
            <person name="Thomas B.C."/>
            <person name="Sharon I."/>
            <person name="Castelle C.J."/>
            <person name="Singh A."/>
            <person name="Wilkins M.J."/>
            <person name="Williams K.H."/>
            <person name="Banfield J.F."/>
        </authorList>
    </citation>
    <scope>NUCLEOTIDE SEQUENCE [LARGE SCALE GENOMIC DNA]</scope>
</reference>
<evidence type="ECO:0000256" key="3">
    <source>
        <dbReference type="ARBA" id="ARBA00022777"/>
    </source>
</evidence>
<proteinExistence type="inferred from homology"/>
<protein>
    <submittedName>
        <fullName evidence="5">PfkB family kinase, nonfunctional</fullName>
    </submittedName>
</protein>
<dbReference type="InterPro" id="IPR002173">
    <property type="entry name" value="Carboh/pur_kinase_PfkB_CS"/>
</dbReference>
<gene>
    <name evidence="5" type="ORF">UU35_C0017G0024</name>
</gene>
<dbReference type="Proteomes" id="UP000034616">
    <property type="component" value="Unassembled WGS sequence"/>
</dbReference>
<dbReference type="InterPro" id="IPR011611">
    <property type="entry name" value="PfkB_dom"/>
</dbReference>
<comment type="similarity">
    <text evidence="1">Belongs to the carbohydrate kinase PfkB family.</text>
</comment>
<organism evidence="5 6">
    <name type="scientific">Candidatus Uhrbacteria bacterium GW2011_GWC2_41_11</name>
    <dbReference type="NCBI Taxonomy" id="1618985"/>
    <lineage>
        <taxon>Bacteria</taxon>
        <taxon>Candidatus Uhriibacteriota</taxon>
    </lineage>
</organism>
<accession>A0A0G0UB92</accession>
<dbReference type="PROSITE" id="PS00583">
    <property type="entry name" value="PFKB_KINASES_1"/>
    <property type="match status" value="1"/>
</dbReference>
<dbReference type="InterPro" id="IPR029056">
    <property type="entry name" value="Ribokinase-like"/>
</dbReference>
<keyword evidence="3 5" id="KW-0418">Kinase</keyword>
<dbReference type="EMBL" id="LCAH01000017">
    <property type="protein sequence ID" value="KKR86228.1"/>
    <property type="molecule type" value="Genomic_DNA"/>
</dbReference>
<evidence type="ECO:0000313" key="6">
    <source>
        <dbReference type="Proteomes" id="UP000034616"/>
    </source>
</evidence>
<name>A0A0G0UB92_9BACT</name>
<dbReference type="PANTHER" id="PTHR43320">
    <property type="entry name" value="SUGAR KINASE"/>
    <property type="match status" value="1"/>
</dbReference>
<dbReference type="Gene3D" id="3.40.1190.20">
    <property type="match status" value="1"/>
</dbReference>